<comment type="caution">
    <text evidence="1">The sequence shown here is derived from an EMBL/GenBank/DDBJ whole genome shotgun (WGS) entry which is preliminary data.</text>
</comment>
<reference evidence="1 2" key="1">
    <citation type="journal article" date="2023" name="Nucleic Acids Res.">
        <title>The hologenome of Daphnia magna reveals possible DNA methylation and microbiome-mediated evolution of the host genome.</title>
        <authorList>
            <person name="Chaturvedi A."/>
            <person name="Li X."/>
            <person name="Dhandapani V."/>
            <person name="Marshall H."/>
            <person name="Kissane S."/>
            <person name="Cuenca-Cambronero M."/>
            <person name="Asole G."/>
            <person name="Calvet F."/>
            <person name="Ruiz-Romero M."/>
            <person name="Marangio P."/>
            <person name="Guigo R."/>
            <person name="Rago D."/>
            <person name="Mirbahai L."/>
            <person name="Eastwood N."/>
            <person name="Colbourne J.K."/>
            <person name="Zhou J."/>
            <person name="Mallon E."/>
            <person name="Orsini L."/>
        </authorList>
    </citation>
    <scope>NUCLEOTIDE SEQUENCE [LARGE SCALE GENOMIC DNA]</scope>
    <source>
        <strain evidence="1">LRV0_1</strain>
    </source>
</reference>
<keyword evidence="2" id="KW-1185">Reference proteome</keyword>
<gene>
    <name evidence="1" type="ORF">OUZ56_026322</name>
</gene>
<sequence>MKSSLKCVQVWLMNSHEANSDSRLQQTTQNDMLLLLLKDICDSSAAECWDQNTKFDAPVLLIPDSRLQQMTQNNMLLLLLTDICDRSGSLNMP</sequence>
<protein>
    <submittedName>
        <fullName evidence="1">Uncharacterized protein</fullName>
    </submittedName>
</protein>
<proteinExistence type="predicted"/>
<organism evidence="1 2">
    <name type="scientific">Daphnia magna</name>
    <dbReference type="NCBI Taxonomy" id="35525"/>
    <lineage>
        <taxon>Eukaryota</taxon>
        <taxon>Metazoa</taxon>
        <taxon>Ecdysozoa</taxon>
        <taxon>Arthropoda</taxon>
        <taxon>Crustacea</taxon>
        <taxon>Branchiopoda</taxon>
        <taxon>Diplostraca</taxon>
        <taxon>Cladocera</taxon>
        <taxon>Anomopoda</taxon>
        <taxon>Daphniidae</taxon>
        <taxon>Daphnia</taxon>
    </lineage>
</organism>
<dbReference type="Proteomes" id="UP001234178">
    <property type="component" value="Unassembled WGS sequence"/>
</dbReference>
<evidence type="ECO:0000313" key="2">
    <source>
        <dbReference type="Proteomes" id="UP001234178"/>
    </source>
</evidence>
<accession>A0ABQ9ZLF0</accession>
<dbReference type="EMBL" id="JAOYFB010000004">
    <property type="protein sequence ID" value="KAK4013771.1"/>
    <property type="molecule type" value="Genomic_DNA"/>
</dbReference>
<evidence type="ECO:0000313" key="1">
    <source>
        <dbReference type="EMBL" id="KAK4013771.1"/>
    </source>
</evidence>
<name>A0ABQ9ZLF0_9CRUS</name>